<dbReference type="RefSeq" id="WP_347436697.1">
    <property type="nucleotide sequence ID" value="NZ_CP089291.1"/>
</dbReference>
<reference evidence="1" key="1">
    <citation type="submission" date="2021-12" db="EMBL/GenBank/DDBJ databases">
        <title>Alicyclobacillaceae gen. nov., sp. nov., isolated from chalcocite enrichment system.</title>
        <authorList>
            <person name="Jiang Z."/>
        </authorList>
    </citation>
    <scope>NUCLEOTIDE SEQUENCE</scope>
    <source>
        <strain evidence="1">MYW30-H2</strain>
    </source>
</reference>
<accession>A0ABY4CLF6</accession>
<protein>
    <recommendedName>
        <fullName evidence="3">Aspartyl protease</fullName>
    </recommendedName>
</protein>
<evidence type="ECO:0000313" key="2">
    <source>
        <dbReference type="Proteomes" id="UP000830167"/>
    </source>
</evidence>
<organism evidence="1 2">
    <name type="scientific">Fodinisporobacter ferrooxydans</name>
    <dbReference type="NCBI Taxonomy" id="2901836"/>
    <lineage>
        <taxon>Bacteria</taxon>
        <taxon>Bacillati</taxon>
        <taxon>Bacillota</taxon>
        <taxon>Bacilli</taxon>
        <taxon>Bacillales</taxon>
        <taxon>Alicyclobacillaceae</taxon>
        <taxon>Fodinisporobacter</taxon>
    </lineage>
</organism>
<dbReference type="Proteomes" id="UP000830167">
    <property type="component" value="Chromosome"/>
</dbReference>
<sequence>MKINLVDGLLFTSLVLTHRGKSTIIENVIIDTGASRTIISIDAAEK</sequence>
<dbReference type="EMBL" id="CP089291">
    <property type="protein sequence ID" value="UOF90003.1"/>
    <property type="molecule type" value="Genomic_DNA"/>
</dbReference>
<gene>
    <name evidence="1" type="ORF">LSG31_19375</name>
</gene>
<dbReference type="PROSITE" id="PS00141">
    <property type="entry name" value="ASP_PROTEASE"/>
    <property type="match status" value="1"/>
</dbReference>
<evidence type="ECO:0008006" key="3">
    <source>
        <dbReference type="Google" id="ProtNLM"/>
    </source>
</evidence>
<dbReference type="InterPro" id="IPR001969">
    <property type="entry name" value="Aspartic_peptidase_AS"/>
</dbReference>
<evidence type="ECO:0000313" key="1">
    <source>
        <dbReference type="EMBL" id="UOF90003.1"/>
    </source>
</evidence>
<proteinExistence type="predicted"/>
<keyword evidence="2" id="KW-1185">Reference proteome</keyword>
<name>A0ABY4CLF6_9BACL</name>